<evidence type="ECO:0000313" key="3">
    <source>
        <dbReference type="EMBL" id="KAF2709909.1"/>
    </source>
</evidence>
<protein>
    <recommendedName>
        <fullName evidence="2">F-box domain-containing protein</fullName>
    </recommendedName>
</protein>
<keyword evidence="4" id="KW-1185">Reference proteome</keyword>
<dbReference type="CDD" id="cd09917">
    <property type="entry name" value="F-box_SF"/>
    <property type="match status" value="1"/>
</dbReference>
<evidence type="ECO:0000259" key="2">
    <source>
        <dbReference type="PROSITE" id="PS50181"/>
    </source>
</evidence>
<dbReference type="EMBL" id="MU005769">
    <property type="protein sequence ID" value="KAF2709909.1"/>
    <property type="molecule type" value="Genomic_DNA"/>
</dbReference>
<feature type="compositionally biased region" description="Low complexity" evidence="1">
    <location>
        <begin position="1"/>
        <end position="20"/>
    </location>
</feature>
<reference evidence="3" key="1">
    <citation type="journal article" date="2020" name="Stud. Mycol.">
        <title>101 Dothideomycetes genomes: a test case for predicting lifestyles and emergence of pathogens.</title>
        <authorList>
            <person name="Haridas S."/>
            <person name="Albert R."/>
            <person name="Binder M."/>
            <person name="Bloem J."/>
            <person name="Labutti K."/>
            <person name="Salamov A."/>
            <person name="Andreopoulos B."/>
            <person name="Baker S."/>
            <person name="Barry K."/>
            <person name="Bills G."/>
            <person name="Bluhm B."/>
            <person name="Cannon C."/>
            <person name="Castanera R."/>
            <person name="Culley D."/>
            <person name="Daum C."/>
            <person name="Ezra D."/>
            <person name="Gonzalez J."/>
            <person name="Henrissat B."/>
            <person name="Kuo A."/>
            <person name="Liang C."/>
            <person name="Lipzen A."/>
            <person name="Lutzoni F."/>
            <person name="Magnuson J."/>
            <person name="Mondo S."/>
            <person name="Nolan M."/>
            <person name="Ohm R."/>
            <person name="Pangilinan J."/>
            <person name="Park H.-J."/>
            <person name="Ramirez L."/>
            <person name="Alfaro M."/>
            <person name="Sun H."/>
            <person name="Tritt A."/>
            <person name="Yoshinaga Y."/>
            <person name="Zwiers L.-H."/>
            <person name="Turgeon B."/>
            <person name="Goodwin S."/>
            <person name="Spatafora J."/>
            <person name="Crous P."/>
            <person name="Grigoriev I."/>
        </authorList>
    </citation>
    <scope>NUCLEOTIDE SEQUENCE</scope>
    <source>
        <strain evidence="3">CBS 279.74</strain>
    </source>
</reference>
<dbReference type="Proteomes" id="UP000799428">
    <property type="component" value="Unassembled WGS sequence"/>
</dbReference>
<evidence type="ECO:0000256" key="1">
    <source>
        <dbReference type="SAM" id="MobiDB-lite"/>
    </source>
</evidence>
<gene>
    <name evidence="3" type="ORF">K504DRAFT_490172</name>
</gene>
<sequence length="578" mass="66427">MDTQHVDSVSRVSDSSGSKDTTPQIEQPKASKAYARTSADCMDLANNSGTKGDIYEHSKDLSWISEAGKKDCITHLTMLSHVYSREKREERNFGLKALPAEILCQILSYLNTNDVFSMRQLCKNVTWGVDPAFKDHFFAHRSLETTGHGIQRFNRFLETRFAQHVRFLTIVSNLIWLPFNYNGKLVLGKNRDDGWLELAKWAPLGAMNFLEDYDRRQIVLGHQPWRNPFYRIFSRMKDLQHVEIVAPYTTQRRTAYTTWFNALDQMRFPRDCAGNRFFQYGIFNSIFRAIKDTGLPLRSLIINGFSEHRTGQFIAPSPLILGMLGLSSFRELRELRIEHDVHMSDPSSAFLSILNHTTQLRTLSVCLAGDLNQKALMQPGHAIWTSARIEHVIKTTTTLISKLSHQADSTPNISPTSALLPFLTTLVLKGLCICGTVTIDHVFSAHAKTLRHVFLNDVFMEQPNNMLRIYEAVAKADLEFLYLRRFWGDSRQIKGGRANWEQDKPDEVIQWDEHKCTENNEDKNMCLCTMKDEAYKDYVCFSWEHFGFDTWVGWAGKQCTVKDSMLTLATMHRTGFHI</sequence>
<dbReference type="AlphaFoldDB" id="A0A6G1KAI2"/>
<name>A0A6G1KAI2_9PLEO</name>
<dbReference type="Gene3D" id="1.20.1280.50">
    <property type="match status" value="1"/>
</dbReference>
<dbReference type="PROSITE" id="PS50181">
    <property type="entry name" value="FBOX"/>
    <property type="match status" value="1"/>
</dbReference>
<proteinExistence type="predicted"/>
<dbReference type="OrthoDB" id="10637004at2759"/>
<feature type="region of interest" description="Disordered" evidence="1">
    <location>
        <begin position="1"/>
        <end position="33"/>
    </location>
</feature>
<organism evidence="3 4">
    <name type="scientific">Pleomassaria siparia CBS 279.74</name>
    <dbReference type="NCBI Taxonomy" id="1314801"/>
    <lineage>
        <taxon>Eukaryota</taxon>
        <taxon>Fungi</taxon>
        <taxon>Dikarya</taxon>
        <taxon>Ascomycota</taxon>
        <taxon>Pezizomycotina</taxon>
        <taxon>Dothideomycetes</taxon>
        <taxon>Pleosporomycetidae</taxon>
        <taxon>Pleosporales</taxon>
        <taxon>Pleomassariaceae</taxon>
        <taxon>Pleomassaria</taxon>
    </lineage>
</organism>
<dbReference type="InterPro" id="IPR036047">
    <property type="entry name" value="F-box-like_dom_sf"/>
</dbReference>
<dbReference type="Pfam" id="PF00646">
    <property type="entry name" value="F-box"/>
    <property type="match status" value="1"/>
</dbReference>
<feature type="domain" description="F-box" evidence="2">
    <location>
        <begin position="92"/>
        <end position="141"/>
    </location>
</feature>
<dbReference type="SUPFAM" id="SSF81383">
    <property type="entry name" value="F-box domain"/>
    <property type="match status" value="1"/>
</dbReference>
<evidence type="ECO:0000313" key="4">
    <source>
        <dbReference type="Proteomes" id="UP000799428"/>
    </source>
</evidence>
<dbReference type="InterPro" id="IPR001810">
    <property type="entry name" value="F-box_dom"/>
</dbReference>
<accession>A0A6G1KAI2</accession>